<feature type="transmembrane region" description="Helical" evidence="1">
    <location>
        <begin position="130"/>
        <end position="148"/>
    </location>
</feature>
<reference evidence="3" key="1">
    <citation type="journal article" date="2014" name="Front. Microbiol.">
        <title>High frequency of phylogenetically diverse reductive dehalogenase-homologous genes in deep subseafloor sedimentary metagenomes.</title>
        <authorList>
            <person name="Kawai M."/>
            <person name="Futagami T."/>
            <person name="Toyoda A."/>
            <person name="Takaki Y."/>
            <person name="Nishi S."/>
            <person name="Hori S."/>
            <person name="Arai W."/>
            <person name="Tsubouchi T."/>
            <person name="Morono Y."/>
            <person name="Uchiyama I."/>
            <person name="Ito T."/>
            <person name="Fujiyama A."/>
            <person name="Inagaki F."/>
            <person name="Takami H."/>
        </authorList>
    </citation>
    <scope>NUCLEOTIDE SEQUENCE</scope>
    <source>
        <strain evidence="3">Expedition CK06-06</strain>
    </source>
</reference>
<proteinExistence type="predicted"/>
<comment type="caution">
    <text evidence="3">The sequence shown here is derived from an EMBL/GenBank/DDBJ whole genome shotgun (WGS) entry which is preliminary data.</text>
</comment>
<accession>X0RLE1</accession>
<protein>
    <recommendedName>
        <fullName evidence="2">High-affinity branched-chain amino acid transport system permease LivHM N-terminal domain-containing protein</fullName>
    </recommendedName>
</protein>
<feature type="non-terminal residue" evidence="3">
    <location>
        <position position="151"/>
    </location>
</feature>
<dbReference type="AlphaFoldDB" id="X0RLE1"/>
<dbReference type="InterPro" id="IPR021807">
    <property type="entry name" value="LivHM_N"/>
</dbReference>
<keyword evidence="1" id="KW-1133">Transmembrane helix</keyword>
<evidence type="ECO:0000256" key="1">
    <source>
        <dbReference type="SAM" id="Phobius"/>
    </source>
</evidence>
<gene>
    <name evidence="3" type="ORF">S01H1_10168</name>
</gene>
<name>X0RLE1_9ZZZZ</name>
<keyword evidence="1" id="KW-0472">Membrane</keyword>
<dbReference type="Pfam" id="PF11862">
    <property type="entry name" value="DUF3382"/>
    <property type="match status" value="1"/>
</dbReference>
<dbReference type="EMBL" id="BARS01005195">
    <property type="protein sequence ID" value="GAF69618.1"/>
    <property type="molecule type" value="Genomic_DNA"/>
</dbReference>
<evidence type="ECO:0000313" key="3">
    <source>
        <dbReference type="EMBL" id="GAF69618.1"/>
    </source>
</evidence>
<sequence length="151" mass="16323">MAEAVQTARDGAAPSTTLRAKLAPAFKDAGIASLIALALSVPLLSERTVQQGSTLVLQNRWWLAFTAMCAVFAGRLVLNLLREGEVPDRLSSALGSAGEVLPQTDFSRWLAPVMIVFALALPFMPFSDRYIMDVSILVLTYVMLGWGLNIV</sequence>
<evidence type="ECO:0000259" key="2">
    <source>
        <dbReference type="Pfam" id="PF11862"/>
    </source>
</evidence>
<keyword evidence="1" id="KW-0812">Transmembrane</keyword>
<feature type="transmembrane region" description="Helical" evidence="1">
    <location>
        <begin position="106"/>
        <end position="123"/>
    </location>
</feature>
<feature type="domain" description="High-affinity branched-chain amino acid transport system permease LivHM N-terminal" evidence="2">
    <location>
        <begin position="25"/>
        <end position="120"/>
    </location>
</feature>
<organism evidence="3">
    <name type="scientific">marine sediment metagenome</name>
    <dbReference type="NCBI Taxonomy" id="412755"/>
    <lineage>
        <taxon>unclassified sequences</taxon>
        <taxon>metagenomes</taxon>
        <taxon>ecological metagenomes</taxon>
    </lineage>
</organism>